<feature type="region of interest" description="Disordered" evidence="1">
    <location>
        <begin position="24"/>
        <end position="45"/>
    </location>
</feature>
<evidence type="ECO:0000256" key="1">
    <source>
        <dbReference type="SAM" id="MobiDB-lite"/>
    </source>
</evidence>
<dbReference type="InterPro" id="IPR008963">
    <property type="entry name" value="Purple_acid_Pase-like_N"/>
</dbReference>
<organism evidence="2 3">
    <name type="scientific">Sinimarinibacterium thermocellulolyticum</name>
    <dbReference type="NCBI Taxonomy" id="3170016"/>
    <lineage>
        <taxon>Bacteria</taxon>
        <taxon>Pseudomonadati</taxon>
        <taxon>Pseudomonadota</taxon>
        <taxon>Gammaproteobacteria</taxon>
        <taxon>Nevskiales</taxon>
        <taxon>Nevskiaceae</taxon>
        <taxon>Sinimarinibacterium</taxon>
    </lineage>
</organism>
<reference evidence="2 3" key="1">
    <citation type="submission" date="2024-06" db="EMBL/GenBank/DDBJ databases">
        <authorList>
            <person name="Li Z."/>
            <person name="Jiang Y."/>
        </authorList>
    </citation>
    <scope>NUCLEOTIDE SEQUENCE [LARGE SCALE GENOMIC DNA]</scope>
    <source>
        <strain evidence="2 3">HSW-8</strain>
    </source>
</reference>
<accession>A0ABV2A9E7</accession>
<dbReference type="SUPFAM" id="SSF49363">
    <property type="entry name" value="Purple acid phosphatase, N-terminal domain"/>
    <property type="match status" value="1"/>
</dbReference>
<evidence type="ECO:0000313" key="3">
    <source>
        <dbReference type="Proteomes" id="UP001465331"/>
    </source>
</evidence>
<gene>
    <name evidence="2" type="ORF">ABSH63_07190</name>
</gene>
<dbReference type="Proteomes" id="UP001465331">
    <property type="component" value="Unassembled WGS sequence"/>
</dbReference>
<dbReference type="PROSITE" id="PS51257">
    <property type="entry name" value="PROKAR_LIPOPROTEIN"/>
    <property type="match status" value="1"/>
</dbReference>
<dbReference type="EMBL" id="JBEPIJ010000006">
    <property type="protein sequence ID" value="MES0873783.1"/>
    <property type="molecule type" value="Genomic_DNA"/>
</dbReference>
<keyword evidence="3" id="KW-1185">Reference proteome</keyword>
<dbReference type="RefSeq" id="WP_352888618.1">
    <property type="nucleotide sequence ID" value="NZ_JBEPIJ010000006.1"/>
</dbReference>
<evidence type="ECO:0000313" key="2">
    <source>
        <dbReference type="EMBL" id="MES0873783.1"/>
    </source>
</evidence>
<comment type="caution">
    <text evidence="2">The sequence shown here is derived from an EMBL/GenBank/DDBJ whole genome shotgun (WGS) entry which is preliminary data.</text>
</comment>
<evidence type="ECO:0008006" key="4">
    <source>
        <dbReference type="Google" id="ProtNLM"/>
    </source>
</evidence>
<name>A0ABV2A9E7_9GAMM</name>
<protein>
    <recommendedName>
        <fullName evidence="4">Alkaline phosphatase</fullName>
    </recommendedName>
</protein>
<sequence length="91" mass="9416">MNRRKFLQAGSGLVLPAWLAACSGGDGASPPTARSGPRGVHASWSGDAHTTRAITWFTDGLAAPEGVVEYGNNDLSRSAVATQQQAYDSAV</sequence>
<proteinExistence type="predicted"/>